<organism evidence="4 5">
    <name type="scientific">Facklamia lactis</name>
    <dbReference type="NCBI Taxonomy" id="2749967"/>
    <lineage>
        <taxon>Bacteria</taxon>
        <taxon>Bacillati</taxon>
        <taxon>Bacillota</taxon>
        <taxon>Bacilli</taxon>
        <taxon>Lactobacillales</taxon>
        <taxon>Aerococcaceae</taxon>
        <taxon>Facklamia</taxon>
    </lineage>
</organism>
<feature type="domain" description="Peptidase M20 dimerisation" evidence="3">
    <location>
        <begin position="184"/>
        <end position="277"/>
    </location>
</feature>
<name>A0ABS0LP46_9LACT</name>
<evidence type="ECO:0000256" key="1">
    <source>
        <dbReference type="ARBA" id="ARBA00001947"/>
    </source>
</evidence>
<keyword evidence="5" id="KW-1185">Reference proteome</keyword>
<dbReference type="Pfam" id="PF07687">
    <property type="entry name" value="M20_dimer"/>
    <property type="match status" value="1"/>
</dbReference>
<accession>A0ABS0LP46</accession>
<evidence type="ECO:0000313" key="5">
    <source>
        <dbReference type="Proteomes" id="UP000721415"/>
    </source>
</evidence>
<protein>
    <submittedName>
        <fullName evidence="4">M20/M25/M40 family metallo-hydrolase</fullName>
    </submittedName>
</protein>
<dbReference type="Gene3D" id="3.30.70.360">
    <property type="match status" value="1"/>
</dbReference>
<comment type="caution">
    <text evidence="4">The sequence shown here is derived from an EMBL/GenBank/DDBJ whole genome shotgun (WGS) entry which is preliminary data.</text>
</comment>
<dbReference type="PANTHER" id="PTHR42994">
    <property type="entry name" value="PEPTIDASE T"/>
    <property type="match status" value="1"/>
</dbReference>
<dbReference type="EMBL" id="JACBXQ010000001">
    <property type="protein sequence ID" value="MBG9985742.1"/>
    <property type="molecule type" value="Genomic_DNA"/>
</dbReference>
<evidence type="ECO:0000256" key="2">
    <source>
        <dbReference type="ARBA" id="ARBA00022833"/>
    </source>
</evidence>
<sequence>MRERTLQILEEMLLIHSPSKQESKMTEYIIQFLEELEAEIYLDHNQAQYGGDSPVVFAKIKGNIPGEGVTLNGHTDVIQPNENLNIIKEEKIWKTDGTTTLGGDDKAGLAAILSSIEYLKKHHLDHQDIYVIITPGEEQSMLGARHIDWENVYKHIQPAKNIIVVDNAGKADKVAYQAPTCYKFSVTIRGIKAHAGIEPEKGKNAIKLASQIISEMDILRIDDFTTANISTIHAEFPSNVVPDECTFTGEIRSHSQEKVENILSNFETIIKKYADDYEFKNHCEYPELRSQDELKFVNEMIDAYQEVGVKAEDQIIGGGSDANFFAGEGFNAAIIGVGMQKVHTTEEYLEIDELMNTTQALIKFLSE</sequence>
<evidence type="ECO:0000313" key="4">
    <source>
        <dbReference type="EMBL" id="MBG9985742.1"/>
    </source>
</evidence>
<dbReference type="InterPro" id="IPR011650">
    <property type="entry name" value="Peptidase_M20_dimer"/>
</dbReference>
<dbReference type="PANTHER" id="PTHR42994:SF2">
    <property type="entry name" value="PEPTIDASE"/>
    <property type="match status" value="1"/>
</dbReference>
<dbReference type="RefSeq" id="WP_197114315.1">
    <property type="nucleotide sequence ID" value="NZ_JACBXQ010000001.1"/>
</dbReference>
<dbReference type="SUPFAM" id="SSF53187">
    <property type="entry name" value="Zn-dependent exopeptidases"/>
    <property type="match status" value="1"/>
</dbReference>
<dbReference type="SUPFAM" id="SSF55031">
    <property type="entry name" value="Bacterial exopeptidase dimerisation domain"/>
    <property type="match status" value="1"/>
</dbReference>
<dbReference type="InterPro" id="IPR036264">
    <property type="entry name" value="Bact_exopeptidase_dim_dom"/>
</dbReference>
<gene>
    <name evidence="4" type="ORF">HZY91_02410</name>
</gene>
<proteinExistence type="predicted"/>
<comment type="cofactor">
    <cofactor evidence="1">
        <name>Zn(2+)</name>
        <dbReference type="ChEBI" id="CHEBI:29105"/>
    </cofactor>
</comment>
<dbReference type="Gene3D" id="3.40.630.10">
    <property type="entry name" value="Zn peptidases"/>
    <property type="match status" value="1"/>
</dbReference>
<keyword evidence="2" id="KW-0862">Zinc</keyword>
<evidence type="ECO:0000259" key="3">
    <source>
        <dbReference type="Pfam" id="PF07687"/>
    </source>
</evidence>
<dbReference type="InterPro" id="IPR002933">
    <property type="entry name" value="Peptidase_M20"/>
</dbReference>
<dbReference type="Pfam" id="PF01546">
    <property type="entry name" value="Peptidase_M20"/>
    <property type="match status" value="1"/>
</dbReference>
<reference evidence="4 5" key="1">
    <citation type="submission" date="2020-07" db="EMBL/GenBank/DDBJ databases">
        <title>Facklamia lactis sp. nov., isolated from raw milk.</title>
        <authorList>
            <person name="Doll E.V."/>
            <person name="Huptas C."/>
            <person name="Staib L."/>
            <person name="Wenning M."/>
            <person name="Scherer S."/>
        </authorList>
    </citation>
    <scope>NUCLEOTIDE SEQUENCE [LARGE SCALE GENOMIC DNA]</scope>
    <source>
        <strain evidence="4 5">DSM 111018</strain>
    </source>
</reference>
<dbReference type="Proteomes" id="UP000721415">
    <property type="component" value="Unassembled WGS sequence"/>
</dbReference>